<protein>
    <submittedName>
        <fullName evidence="2">P-loop containing nucleoside triphosphate hydrolases superfamily protein</fullName>
    </submittedName>
</protein>
<dbReference type="PANTHER" id="PTHR35109:SF2">
    <property type="entry name" value="LATE EMBRYOGENESIS ABUNDANT PROTEIN"/>
    <property type="match status" value="1"/>
</dbReference>
<evidence type="ECO:0000256" key="1">
    <source>
        <dbReference type="SAM" id="MobiDB-lite"/>
    </source>
</evidence>
<comment type="caution">
    <text evidence="2">The sequence shown here is derived from an EMBL/GenBank/DDBJ whole genome shotgun (WGS) entry which is preliminary data.</text>
</comment>
<dbReference type="Proteomes" id="UP000585474">
    <property type="component" value="Unassembled WGS sequence"/>
</dbReference>
<dbReference type="AlphaFoldDB" id="A0A7J0GM73"/>
<keyword evidence="3" id="KW-1185">Reference proteome</keyword>
<feature type="compositionally biased region" description="Basic and acidic residues" evidence="1">
    <location>
        <begin position="206"/>
        <end position="229"/>
    </location>
</feature>
<reference evidence="2 3" key="1">
    <citation type="submission" date="2019-07" db="EMBL/GenBank/DDBJ databases">
        <title>De Novo Assembly of kiwifruit Actinidia rufa.</title>
        <authorList>
            <person name="Sugita-Konishi S."/>
            <person name="Sato K."/>
            <person name="Mori E."/>
            <person name="Abe Y."/>
            <person name="Kisaki G."/>
            <person name="Hamano K."/>
            <person name="Suezawa K."/>
            <person name="Otani M."/>
            <person name="Fukuda T."/>
            <person name="Manabe T."/>
            <person name="Gomi K."/>
            <person name="Tabuchi M."/>
            <person name="Akimitsu K."/>
            <person name="Kataoka I."/>
        </authorList>
    </citation>
    <scope>NUCLEOTIDE SEQUENCE [LARGE SCALE GENOMIC DNA]</scope>
    <source>
        <strain evidence="3">cv. Fuchu</strain>
    </source>
</reference>
<feature type="region of interest" description="Disordered" evidence="1">
    <location>
        <begin position="195"/>
        <end position="229"/>
    </location>
</feature>
<feature type="compositionally biased region" description="Polar residues" evidence="1">
    <location>
        <begin position="195"/>
        <end position="205"/>
    </location>
</feature>
<proteinExistence type="predicted"/>
<evidence type="ECO:0000313" key="2">
    <source>
        <dbReference type="EMBL" id="GFZ11895.1"/>
    </source>
</evidence>
<gene>
    <name evidence="2" type="ORF">Acr_23g0002800</name>
</gene>
<dbReference type="PANTHER" id="PTHR35109">
    <property type="entry name" value="GLUTAMATE RACEMASE"/>
    <property type="match status" value="1"/>
</dbReference>
<dbReference type="GO" id="GO:0016787">
    <property type="term" value="F:hydrolase activity"/>
    <property type="evidence" value="ECO:0007669"/>
    <property type="project" value="UniProtKB-KW"/>
</dbReference>
<sequence>MATTVARGSQTMNSMYIKPMLRKAYHKKGSCADVVSDAVKLNGEEVKNKNLAGDHRDGDWWIPDHRTGIYYPKGQEKVMEDVPLGAGKDFRINCQTGNHIQITIAHKRDRLHVAPNESQLFSCTITSIYKPLIGQQAKARKISLRYPQINGSLLLQLHKSSPHFLFSLLFFTDQILNFSKLSVLVPQENSNSSSFFVRSATTSNENGDRVDEKETNDPKKRLSEQSSWEAKDSEGKDYLYRLGKEADNMNIAVGARTGVIDDLFAGNFLGRDSDIVFDYRQKVTRSFQYLQGDYYIAPVFMNLI</sequence>
<organism evidence="2 3">
    <name type="scientific">Actinidia rufa</name>
    <dbReference type="NCBI Taxonomy" id="165716"/>
    <lineage>
        <taxon>Eukaryota</taxon>
        <taxon>Viridiplantae</taxon>
        <taxon>Streptophyta</taxon>
        <taxon>Embryophyta</taxon>
        <taxon>Tracheophyta</taxon>
        <taxon>Spermatophyta</taxon>
        <taxon>Magnoliopsida</taxon>
        <taxon>eudicotyledons</taxon>
        <taxon>Gunneridae</taxon>
        <taxon>Pentapetalae</taxon>
        <taxon>asterids</taxon>
        <taxon>Ericales</taxon>
        <taxon>Actinidiaceae</taxon>
        <taxon>Actinidia</taxon>
    </lineage>
</organism>
<name>A0A7J0GM73_9ERIC</name>
<keyword evidence="2" id="KW-0378">Hydrolase</keyword>
<dbReference type="OrthoDB" id="1723934at2759"/>
<dbReference type="EMBL" id="BJWL01000023">
    <property type="protein sequence ID" value="GFZ11895.1"/>
    <property type="molecule type" value="Genomic_DNA"/>
</dbReference>
<evidence type="ECO:0000313" key="3">
    <source>
        <dbReference type="Proteomes" id="UP000585474"/>
    </source>
</evidence>
<accession>A0A7J0GM73</accession>